<evidence type="ECO:0000313" key="4">
    <source>
        <dbReference type="Proteomes" id="UP000030765"/>
    </source>
</evidence>
<dbReference type="EMBL" id="ATLV01016621">
    <property type="status" value="NOT_ANNOTATED_CDS"/>
    <property type="molecule type" value="Genomic_DNA"/>
</dbReference>
<evidence type="ECO:0000313" key="2">
    <source>
        <dbReference type="EMBL" id="KFB41454.1"/>
    </source>
</evidence>
<protein>
    <submittedName>
        <fullName evidence="2 3">Cytochrome bd-type quinol oxidase subunit 1</fullName>
    </submittedName>
</protein>
<reference evidence="2 4" key="1">
    <citation type="journal article" date="2014" name="BMC Genomics">
        <title>Genome sequence of Anopheles sinensis provides insight into genetics basis of mosquito competence for malaria parasites.</title>
        <authorList>
            <person name="Zhou D."/>
            <person name="Zhang D."/>
            <person name="Ding G."/>
            <person name="Shi L."/>
            <person name="Hou Q."/>
            <person name="Ye Y."/>
            <person name="Xu Y."/>
            <person name="Zhou H."/>
            <person name="Xiong C."/>
            <person name="Li S."/>
            <person name="Yu J."/>
            <person name="Hong S."/>
            <person name="Yu X."/>
            <person name="Zou P."/>
            <person name="Chen C."/>
            <person name="Chang X."/>
            <person name="Wang W."/>
            <person name="Lv Y."/>
            <person name="Sun Y."/>
            <person name="Ma L."/>
            <person name="Shen B."/>
            <person name="Zhu C."/>
        </authorList>
    </citation>
    <scope>NUCLEOTIDE SEQUENCE [LARGE SCALE GENOMIC DNA]</scope>
</reference>
<dbReference type="AlphaFoldDB" id="A0A084VU10"/>
<name>A0A084VU10_ANOSI</name>
<feature type="compositionally biased region" description="Polar residues" evidence="1">
    <location>
        <begin position="10"/>
        <end position="26"/>
    </location>
</feature>
<evidence type="ECO:0000256" key="1">
    <source>
        <dbReference type="SAM" id="MobiDB-lite"/>
    </source>
</evidence>
<dbReference type="EMBL" id="KE525097">
    <property type="protein sequence ID" value="KFB41454.1"/>
    <property type="molecule type" value="Genomic_DNA"/>
</dbReference>
<feature type="compositionally biased region" description="Low complexity" evidence="1">
    <location>
        <begin position="76"/>
        <end position="87"/>
    </location>
</feature>
<keyword evidence="4" id="KW-1185">Reference proteome</keyword>
<accession>A0A084VU10</accession>
<feature type="region of interest" description="Disordered" evidence="1">
    <location>
        <begin position="1"/>
        <end position="87"/>
    </location>
</feature>
<sequence>MFSNVHPAQRQVTLTASQQPAGSQPISGDGAAANDTRKREGGRKNQVTGQNRASTSERERVGDETENVNYPIKTISNSGWTSSSLGS</sequence>
<organism evidence="2">
    <name type="scientific">Anopheles sinensis</name>
    <name type="common">Mosquito</name>
    <dbReference type="NCBI Taxonomy" id="74873"/>
    <lineage>
        <taxon>Eukaryota</taxon>
        <taxon>Metazoa</taxon>
        <taxon>Ecdysozoa</taxon>
        <taxon>Arthropoda</taxon>
        <taxon>Hexapoda</taxon>
        <taxon>Insecta</taxon>
        <taxon>Pterygota</taxon>
        <taxon>Neoptera</taxon>
        <taxon>Endopterygota</taxon>
        <taxon>Diptera</taxon>
        <taxon>Nematocera</taxon>
        <taxon>Culicoidea</taxon>
        <taxon>Culicidae</taxon>
        <taxon>Anophelinae</taxon>
        <taxon>Anopheles</taxon>
    </lineage>
</organism>
<gene>
    <name evidence="2" type="ORF">ZHAS_00009044</name>
</gene>
<dbReference type="VEuPathDB" id="VectorBase:ASIC009044"/>
<reference evidence="3" key="2">
    <citation type="submission" date="2020-05" db="UniProtKB">
        <authorList>
            <consortium name="EnsemblMetazoa"/>
        </authorList>
    </citation>
    <scope>IDENTIFICATION</scope>
</reference>
<proteinExistence type="predicted"/>
<dbReference type="Proteomes" id="UP000030765">
    <property type="component" value="Unassembled WGS sequence"/>
</dbReference>
<evidence type="ECO:0000313" key="3">
    <source>
        <dbReference type="EnsemblMetazoa" id="ASIC009044-PA"/>
    </source>
</evidence>
<dbReference type="EnsemblMetazoa" id="ASIC009044-RA">
    <property type="protein sequence ID" value="ASIC009044-PA"/>
    <property type="gene ID" value="ASIC009044"/>
</dbReference>
<feature type="compositionally biased region" description="Polar residues" evidence="1">
    <location>
        <begin position="45"/>
        <end position="54"/>
    </location>
</feature>